<feature type="transmembrane region" description="Helical" evidence="3">
    <location>
        <begin position="236"/>
        <end position="256"/>
    </location>
</feature>
<evidence type="ECO:0000256" key="1">
    <source>
        <dbReference type="ARBA" id="ARBA00004141"/>
    </source>
</evidence>
<feature type="transmembrane region" description="Helical" evidence="3">
    <location>
        <begin position="262"/>
        <end position="280"/>
    </location>
</feature>
<name>A0A0H2RM09_9AGAM</name>
<feature type="transmembrane region" description="Helical" evidence="3">
    <location>
        <begin position="88"/>
        <end position="105"/>
    </location>
</feature>
<comment type="subcellular location">
    <subcellularLocation>
        <location evidence="1">Membrane</location>
        <topology evidence="1">Multi-pass membrane protein</topology>
    </subcellularLocation>
</comment>
<evidence type="ECO:0000256" key="2">
    <source>
        <dbReference type="SAM" id="MobiDB-lite"/>
    </source>
</evidence>
<organism evidence="5 6">
    <name type="scientific">Schizopora paradoxa</name>
    <dbReference type="NCBI Taxonomy" id="27342"/>
    <lineage>
        <taxon>Eukaryota</taxon>
        <taxon>Fungi</taxon>
        <taxon>Dikarya</taxon>
        <taxon>Basidiomycota</taxon>
        <taxon>Agaricomycotina</taxon>
        <taxon>Agaricomycetes</taxon>
        <taxon>Hymenochaetales</taxon>
        <taxon>Schizoporaceae</taxon>
        <taxon>Schizopora</taxon>
    </lineage>
</organism>
<feature type="transmembrane region" description="Helical" evidence="3">
    <location>
        <begin position="382"/>
        <end position="404"/>
    </location>
</feature>
<keyword evidence="3" id="KW-0472">Membrane</keyword>
<keyword evidence="3" id="KW-1133">Transmembrane helix</keyword>
<keyword evidence="6" id="KW-1185">Reference proteome</keyword>
<feature type="transmembrane region" description="Helical" evidence="3">
    <location>
        <begin position="319"/>
        <end position="352"/>
    </location>
</feature>
<dbReference type="PANTHER" id="PTHR42910">
    <property type="entry name" value="TRANSPORTER SCO4007-RELATED"/>
    <property type="match status" value="1"/>
</dbReference>
<dbReference type="Pfam" id="PF07690">
    <property type="entry name" value="MFS_1"/>
    <property type="match status" value="1"/>
</dbReference>
<feature type="transmembrane region" description="Helical" evidence="3">
    <location>
        <begin position="292"/>
        <end position="313"/>
    </location>
</feature>
<dbReference type="Gene3D" id="1.20.1250.20">
    <property type="entry name" value="MFS general substrate transporter like domains"/>
    <property type="match status" value="1"/>
</dbReference>
<dbReference type="GO" id="GO:0016020">
    <property type="term" value="C:membrane"/>
    <property type="evidence" value="ECO:0007669"/>
    <property type="project" value="UniProtKB-SubCell"/>
</dbReference>
<feature type="transmembrane region" description="Helical" evidence="3">
    <location>
        <begin position="410"/>
        <end position="428"/>
    </location>
</feature>
<feature type="compositionally biased region" description="Basic and acidic residues" evidence="2">
    <location>
        <begin position="483"/>
        <end position="497"/>
    </location>
</feature>
<dbReference type="PANTHER" id="PTHR42910:SF1">
    <property type="entry name" value="MAJOR FACILITATOR SUPERFAMILY (MFS) PROFILE DOMAIN-CONTAINING PROTEIN"/>
    <property type="match status" value="1"/>
</dbReference>
<dbReference type="AlphaFoldDB" id="A0A0H2RM09"/>
<proteinExistence type="predicted"/>
<dbReference type="OrthoDB" id="2105912at2759"/>
<feature type="transmembrane region" description="Helical" evidence="3">
    <location>
        <begin position="144"/>
        <end position="163"/>
    </location>
</feature>
<reference evidence="5 6" key="1">
    <citation type="submission" date="2015-04" db="EMBL/GenBank/DDBJ databases">
        <title>Complete genome sequence of Schizopora paradoxa KUC8140, a cosmopolitan wood degrader in East Asia.</title>
        <authorList>
            <consortium name="DOE Joint Genome Institute"/>
            <person name="Min B."/>
            <person name="Park H."/>
            <person name="Jang Y."/>
            <person name="Kim J.-J."/>
            <person name="Kim K.H."/>
            <person name="Pangilinan J."/>
            <person name="Lipzen A."/>
            <person name="Riley R."/>
            <person name="Grigoriev I.V."/>
            <person name="Spatafora J.W."/>
            <person name="Choi I.-G."/>
        </authorList>
    </citation>
    <scope>NUCLEOTIDE SEQUENCE [LARGE SCALE GENOMIC DNA]</scope>
    <source>
        <strain evidence="5 6">KUC8140</strain>
    </source>
</reference>
<feature type="transmembrane region" description="Helical" evidence="3">
    <location>
        <begin position="117"/>
        <end position="138"/>
    </location>
</feature>
<dbReference type="InterPro" id="IPR020846">
    <property type="entry name" value="MFS_dom"/>
</dbReference>
<feature type="region of interest" description="Disordered" evidence="2">
    <location>
        <begin position="455"/>
        <end position="509"/>
    </location>
</feature>
<feature type="domain" description="Major facilitator superfamily (MFS) profile" evidence="4">
    <location>
        <begin position="51"/>
        <end position="434"/>
    </location>
</feature>
<gene>
    <name evidence="5" type="ORF">SCHPADRAFT_942811</name>
</gene>
<dbReference type="SUPFAM" id="SSF103473">
    <property type="entry name" value="MFS general substrate transporter"/>
    <property type="match status" value="1"/>
</dbReference>
<dbReference type="GO" id="GO:0022857">
    <property type="term" value="F:transmembrane transporter activity"/>
    <property type="evidence" value="ECO:0007669"/>
    <property type="project" value="InterPro"/>
</dbReference>
<evidence type="ECO:0000259" key="4">
    <source>
        <dbReference type="PROSITE" id="PS50850"/>
    </source>
</evidence>
<dbReference type="Proteomes" id="UP000053477">
    <property type="component" value="Unassembled WGS sequence"/>
</dbReference>
<dbReference type="PROSITE" id="PS50850">
    <property type="entry name" value="MFS"/>
    <property type="match status" value="1"/>
</dbReference>
<evidence type="ECO:0000313" key="5">
    <source>
        <dbReference type="EMBL" id="KLO10488.1"/>
    </source>
</evidence>
<feature type="compositionally biased region" description="Basic and acidic residues" evidence="2">
    <location>
        <begin position="455"/>
        <end position="473"/>
    </location>
</feature>
<evidence type="ECO:0000256" key="3">
    <source>
        <dbReference type="SAM" id="Phobius"/>
    </source>
</evidence>
<dbReference type="EMBL" id="KQ086025">
    <property type="protein sequence ID" value="KLO10488.1"/>
    <property type="molecule type" value="Genomic_DNA"/>
</dbReference>
<dbReference type="InterPro" id="IPR011701">
    <property type="entry name" value="MFS"/>
</dbReference>
<protein>
    <submittedName>
        <fullName evidence="5">MFS general substrate transporter</fullName>
    </submittedName>
</protein>
<dbReference type="STRING" id="27342.A0A0H2RM09"/>
<dbReference type="InterPro" id="IPR036259">
    <property type="entry name" value="MFS_trans_sf"/>
</dbReference>
<keyword evidence="3" id="KW-0812">Transmembrane</keyword>
<feature type="transmembrane region" description="Helical" evidence="3">
    <location>
        <begin position="175"/>
        <end position="199"/>
    </location>
</feature>
<sequence>MAETSPPANGSDDVSSVEKYERGGKFDFNFLPIPARLQYDSRRPFSFTPTIAVTFGVASTFTAMNLFYCQPLLLQFSEAFNVSHQEVSRIPTLVQAGYAAGLLLITPLGDLLRRRPMLLAIVTASSALTIGLAVTKSFVAFEVLNFFVGVATVTPPILLPFAADIAPPQKRASAIAIVLSGLLFGVLLARVLAGVIGNFVTWRVVYYLAIGLQFGVLALLYLVLPDWPAKNEGQGVTYFGILATMAKYAVTEPVLIQSSFMQFAASACYANFWVTLTFLLGGPPYNYSTLDIGLFGLVGMFGVACGPIVGHMIDKVVPWYATLLATFIQLVFQGVQLGAGGINVAAVVLACIGLDVGRQMQQVSLTTSVYAVSASARSRLNAVLIISIFVGQVVGTAVGTTIFTKFGWRPAAGFSMGLFVFQFAVLLLRGPHCERYTWFGYENGTEPRKAVYEEKRKRKAEMEAMERGQRGQKEMGAGGDGGESEKASHHEGEKSQDGEVEAQTTDLAV</sequence>
<accession>A0A0H2RM09</accession>
<dbReference type="CDD" id="cd17324">
    <property type="entry name" value="MFS_NepI_like"/>
    <property type="match status" value="1"/>
</dbReference>
<evidence type="ECO:0000313" key="6">
    <source>
        <dbReference type="Proteomes" id="UP000053477"/>
    </source>
</evidence>
<feature type="transmembrane region" description="Helical" evidence="3">
    <location>
        <begin position="205"/>
        <end position="224"/>
    </location>
</feature>
<dbReference type="InParanoid" id="A0A0H2RM09"/>
<feature type="transmembrane region" description="Helical" evidence="3">
    <location>
        <begin position="45"/>
        <end position="68"/>
    </location>
</feature>